<evidence type="ECO:0000256" key="3">
    <source>
        <dbReference type="ARBA" id="ARBA00022679"/>
    </source>
</evidence>
<dbReference type="Proteomes" id="UP000308528">
    <property type="component" value="Unassembled WGS sequence"/>
</dbReference>
<organism evidence="6 7">
    <name type="scientific">Neolewinella litorea</name>
    <dbReference type="NCBI Taxonomy" id="2562452"/>
    <lineage>
        <taxon>Bacteria</taxon>
        <taxon>Pseudomonadati</taxon>
        <taxon>Bacteroidota</taxon>
        <taxon>Saprospiria</taxon>
        <taxon>Saprospirales</taxon>
        <taxon>Lewinellaceae</taxon>
        <taxon>Neolewinella</taxon>
    </lineage>
</organism>
<comment type="similarity">
    <text evidence="1 5">Belongs to the antibiotic N-acetyltransferase family.</text>
</comment>
<name>A0A4S4NII4_9BACT</name>
<proteinExistence type="inferred from homology"/>
<dbReference type="EC" id="2.3.1.-" evidence="5"/>
<keyword evidence="4 5" id="KW-0012">Acyltransferase</keyword>
<dbReference type="PANTHER" id="PTHR11104">
    <property type="entry name" value="AMINOGLYCOSIDE N3-ACETYLTRANSFERASE"/>
    <property type="match status" value="1"/>
</dbReference>
<dbReference type="EMBL" id="SRSF01000004">
    <property type="protein sequence ID" value="THH39519.1"/>
    <property type="molecule type" value="Genomic_DNA"/>
</dbReference>
<dbReference type="InterPro" id="IPR003679">
    <property type="entry name" value="Amioglycoside_AcTrfase"/>
</dbReference>
<dbReference type="InterPro" id="IPR028345">
    <property type="entry name" value="Antibiotic_NAT-like"/>
</dbReference>
<dbReference type="SUPFAM" id="SSF110710">
    <property type="entry name" value="TTHA0583/YokD-like"/>
    <property type="match status" value="1"/>
</dbReference>
<evidence type="ECO:0000256" key="5">
    <source>
        <dbReference type="RuleBase" id="RU365031"/>
    </source>
</evidence>
<dbReference type="OrthoDB" id="7330654at2"/>
<dbReference type="GO" id="GO:0046677">
    <property type="term" value="P:response to antibiotic"/>
    <property type="evidence" value="ECO:0007669"/>
    <property type="project" value="UniProtKB-KW"/>
</dbReference>
<dbReference type="RefSeq" id="WP_136459653.1">
    <property type="nucleotide sequence ID" value="NZ_SRSF01000004.1"/>
</dbReference>
<comment type="caution">
    <text evidence="6">The sequence shown here is derived from an EMBL/GenBank/DDBJ whole genome shotgun (WGS) entry which is preliminary data.</text>
</comment>
<dbReference type="Pfam" id="PF02522">
    <property type="entry name" value="Antibiotic_NAT"/>
    <property type="match status" value="1"/>
</dbReference>
<keyword evidence="3 5" id="KW-0808">Transferase</keyword>
<accession>A0A4S4NII4</accession>
<keyword evidence="7" id="KW-1185">Reference proteome</keyword>
<dbReference type="AlphaFoldDB" id="A0A4S4NII4"/>
<dbReference type="PANTHER" id="PTHR11104:SF0">
    <property type="entry name" value="SPBETA PROPHAGE-DERIVED AMINOGLYCOSIDE N(3')-ACETYLTRANSFERASE-LIKE PROTEIN YOKD"/>
    <property type="match status" value="1"/>
</dbReference>
<evidence type="ECO:0000256" key="4">
    <source>
        <dbReference type="ARBA" id="ARBA00023315"/>
    </source>
</evidence>
<reference evidence="6 7" key="1">
    <citation type="submission" date="2019-04" db="EMBL/GenBank/DDBJ databases">
        <title>Lewinella litorea sp. nov., isolated from a marine sand.</title>
        <authorList>
            <person name="Yoon J.-H."/>
        </authorList>
    </citation>
    <scope>NUCLEOTIDE SEQUENCE [LARGE SCALE GENOMIC DNA]</scope>
    <source>
        <strain evidence="6 7">HSMS-39</strain>
    </source>
</reference>
<comment type="catalytic activity">
    <reaction evidence="5">
        <text>a 2-deoxystreptamine antibiotic + acetyl-CoA = an N(3)-acetyl-2-deoxystreptamine antibiotic + CoA + H(+)</text>
        <dbReference type="Rhea" id="RHEA:12665"/>
        <dbReference type="ChEBI" id="CHEBI:15378"/>
        <dbReference type="ChEBI" id="CHEBI:57287"/>
        <dbReference type="ChEBI" id="CHEBI:57288"/>
        <dbReference type="ChEBI" id="CHEBI:57921"/>
        <dbReference type="ChEBI" id="CHEBI:77452"/>
        <dbReference type="EC" id="2.3.1.81"/>
    </reaction>
</comment>
<keyword evidence="5" id="KW-0046">Antibiotic resistance</keyword>
<dbReference type="GO" id="GO:0046353">
    <property type="term" value="F:aminoglycoside 3-N-acetyltransferase activity"/>
    <property type="evidence" value="ECO:0007669"/>
    <property type="project" value="UniProtKB-EC"/>
</dbReference>
<gene>
    <name evidence="6" type="ORF">E4021_12275</name>
</gene>
<sequence>MDTEKNITNGLAEQWLKSGISEGDIVLVHSSLRRLIRHFAAKSKIKVTPNIVYESLVKAVGESGTIILPLFNFDFPQTGIFDVNHTPSQMGALTEVGRLDPESVRTGHPIYSFAVRGKHADKFSGVDNPSGYGPDSPFALIKELQGKIAVIGLDDQNSMTSYHFVEEQNQVDYRYYKNFSGMYTDFNGQTSEKTYQLYVRDIERGVKTDVNRMMDHLWNIGLYKGERPDEGYGMRTIDFNDLYSETDRIIKSGRAKDYLYSIEK</sequence>
<evidence type="ECO:0000256" key="1">
    <source>
        <dbReference type="ARBA" id="ARBA00006383"/>
    </source>
</evidence>
<protein>
    <recommendedName>
        <fullName evidence="2 5">Aminoglycoside N(3)-acetyltransferase</fullName>
        <ecNumber evidence="5">2.3.1.-</ecNumber>
    </recommendedName>
</protein>
<evidence type="ECO:0000313" key="6">
    <source>
        <dbReference type="EMBL" id="THH39519.1"/>
    </source>
</evidence>
<evidence type="ECO:0000313" key="7">
    <source>
        <dbReference type="Proteomes" id="UP000308528"/>
    </source>
</evidence>
<evidence type="ECO:0000256" key="2">
    <source>
        <dbReference type="ARBA" id="ARBA00012882"/>
    </source>
</evidence>